<accession>A0A1J1LLH3</accession>
<dbReference type="GO" id="GO:0016787">
    <property type="term" value="F:hydrolase activity"/>
    <property type="evidence" value="ECO:0007669"/>
    <property type="project" value="UniProtKB-KW"/>
</dbReference>
<evidence type="ECO:0000313" key="6">
    <source>
        <dbReference type="Proteomes" id="UP000184315"/>
    </source>
</evidence>
<dbReference type="SUPFAM" id="SSF53850">
    <property type="entry name" value="Periplasmic binding protein-like II"/>
    <property type="match status" value="1"/>
</dbReference>
<dbReference type="RefSeq" id="WP_072719939.1">
    <property type="nucleotide sequence ID" value="NZ_LN889802.1"/>
</dbReference>
<dbReference type="PANTHER" id="PTHR30085">
    <property type="entry name" value="AMINO ACID ABC TRANSPORTER PERMEASE"/>
    <property type="match status" value="1"/>
</dbReference>
<comment type="similarity">
    <text evidence="1">Belongs to the bacterial solute-binding protein 3 family.</text>
</comment>
<evidence type="ECO:0000256" key="3">
    <source>
        <dbReference type="ARBA" id="ARBA00022729"/>
    </source>
</evidence>
<dbReference type="InterPro" id="IPR051455">
    <property type="entry name" value="Bact_solute-bind_prot3"/>
</dbReference>
<protein>
    <submittedName>
        <fullName evidence="5">Dienelactone hydrolase</fullName>
    </submittedName>
</protein>
<evidence type="ECO:0000259" key="4">
    <source>
        <dbReference type="SMART" id="SM00062"/>
    </source>
</evidence>
<dbReference type="GO" id="GO:0005576">
    <property type="term" value="C:extracellular region"/>
    <property type="evidence" value="ECO:0007669"/>
    <property type="project" value="TreeGrafter"/>
</dbReference>
<evidence type="ECO:0000256" key="2">
    <source>
        <dbReference type="ARBA" id="ARBA00022448"/>
    </source>
</evidence>
<proteinExistence type="inferred from homology"/>
<dbReference type="EMBL" id="CZDF01000156">
    <property type="protein sequence ID" value="CUR33327.1"/>
    <property type="molecule type" value="Genomic_DNA"/>
</dbReference>
<dbReference type="Pfam" id="PF00497">
    <property type="entry name" value="SBP_bac_3"/>
    <property type="match status" value="1"/>
</dbReference>
<feature type="domain" description="Solute-binding protein family 3/N-terminal" evidence="4">
    <location>
        <begin position="38"/>
        <end position="262"/>
    </location>
</feature>
<keyword evidence="5" id="KW-0378">Hydrolase</keyword>
<name>A0A1J1LLH3_9CYAN</name>
<dbReference type="AlphaFoldDB" id="A0A1J1LLH3"/>
<dbReference type="Proteomes" id="UP000184315">
    <property type="component" value="Unassembled WGS sequence"/>
</dbReference>
<dbReference type="OrthoDB" id="422423at2"/>
<dbReference type="STRING" id="671072.PL9214500574"/>
<keyword evidence="6" id="KW-1185">Reference proteome</keyword>
<keyword evidence="2" id="KW-0813">Transport</keyword>
<dbReference type="GO" id="GO:0030288">
    <property type="term" value="C:outer membrane-bounded periplasmic space"/>
    <property type="evidence" value="ECO:0007669"/>
    <property type="project" value="TreeGrafter"/>
</dbReference>
<gene>
    <name evidence="5" type="ORF">PL9214500574</name>
</gene>
<dbReference type="Gene3D" id="3.40.190.10">
    <property type="entry name" value="Periplasmic binding protein-like II"/>
    <property type="match status" value="2"/>
</dbReference>
<evidence type="ECO:0000256" key="1">
    <source>
        <dbReference type="ARBA" id="ARBA00010333"/>
    </source>
</evidence>
<sequence>MKVKFKLYLFVFTLVLTILYPFKSLATDVLQNIKETGVVKIGIRKDSVLFGYERDGNWGGYCISFASELAKYLSQKTNRYIEARAVVSTIQTREAMVKNGTVHLECGPNTISRQKEVEYNISYSDPFFISGTQLIVRANNKNTNLTNKTIGVLQGTTNLRPITQVFPQAEIRMFPQRGQGVRAVRNGDISAFAGDTILLIGEAIVLQGWNSNDFALVPNQPLSCDAYGMILPANDPQWENVVNSFLESRQEKQAWDLWFKDLIPYLKSMIDYCK</sequence>
<evidence type="ECO:0000313" key="5">
    <source>
        <dbReference type="EMBL" id="CUR33327.1"/>
    </source>
</evidence>
<reference evidence="6" key="1">
    <citation type="submission" date="2015-10" db="EMBL/GenBank/DDBJ databases">
        <authorList>
            <person name="Regsiter A."/>
            <person name="william w."/>
        </authorList>
    </citation>
    <scope>NUCLEOTIDE SEQUENCE [LARGE SCALE GENOMIC DNA]</scope>
</reference>
<dbReference type="GO" id="GO:0006865">
    <property type="term" value="P:amino acid transport"/>
    <property type="evidence" value="ECO:0007669"/>
    <property type="project" value="TreeGrafter"/>
</dbReference>
<dbReference type="SMART" id="SM00062">
    <property type="entry name" value="PBPb"/>
    <property type="match status" value="1"/>
</dbReference>
<organism evidence="5 6">
    <name type="scientific">Planktothrix tepida PCC 9214</name>
    <dbReference type="NCBI Taxonomy" id="671072"/>
    <lineage>
        <taxon>Bacteria</taxon>
        <taxon>Bacillati</taxon>
        <taxon>Cyanobacteriota</taxon>
        <taxon>Cyanophyceae</taxon>
        <taxon>Oscillatoriophycideae</taxon>
        <taxon>Oscillatoriales</taxon>
        <taxon>Microcoleaceae</taxon>
        <taxon>Planktothrix</taxon>
    </lineage>
</organism>
<dbReference type="InterPro" id="IPR001638">
    <property type="entry name" value="Solute-binding_3/MltF_N"/>
</dbReference>
<dbReference type="PANTHER" id="PTHR30085:SF6">
    <property type="entry name" value="ABC TRANSPORTER GLUTAMINE-BINDING PROTEIN GLNH"/>
    <property type="match status" value="1"/>
</dbReference>
<keyword evidence="3" id="KW-0732">Signal</keyword>